<keyword evidence="10" id="KW-1185">Reference proteome</keyword>
<dbReference type="AlphaFoldDB" id="A0A075AZJ1"/>
<evidence type="ECO:0000256" key="8">
    <source>
        <dbReference type="SAM" id="MobiDB-lite"/>
    </source>
</evidence>
<dbReference type="GO" id="GO:0006364">
    <property type="term" value="P:rRNA processing"/>
    <property type="evidence" value="ECO:0007669"/>
    <property type="project" value="UniProtKB-KW"/>
</dbReference>
<dbReference type="InterPro" id="IPR009000">
    <property type="entry name" value="Transl_B-barrel_sf"/>
</dbReference>
<proteinExistence type="inferred from homology"/>
<comment type="subcellular location">
    <subcellularLocation>
        <location evidence="7">Nucleus</location>
        <location evidence="7">Nucleolus</location>
    </subcellularLocation>
</comment>
<dbReference type="Pfam" id="PF04410">
    <property type="entry name" value="Gar1"/>
    <property type="match status" value="1"/>
</dbReference>
<keyword evidence="4" id="KW-0597">Phosphoprotein</keyword>
<dbReference type="GO" id="GO:0000493">
    <property type="term" value="P:box H/ACA snoRNP assembly"/>
    <property type="evidence" value="ECO:0007669"/>
    <property type="project" value="InterPro"/>
</dbReference>
<dbReference type="Proteomes" id="UP000030755">
    <property type="component" value="Unassembled WGS sequence"/>
</dbReference>
<evidence type="ECO:0000256" key="5">
    <source>
        <dbReference type="ARBA" id="ARBA00022884"/>
    </source>
</evidence>
<dbReference type="SUPFAM" id="SSF50447">
    <property type="entry name" value="Translation proteins"/>
    <property type="match status" value="1"/>
</dbReference>
<dbReference type="HOGENOM" id="CLU_829367_0_0_1"/>
<sequence>MELDAGNIPKEFENDCDSIPSTSSESEGEQVILTHAMIDEMEEDTLADLHVPMTKNELSALNPLEPFENPYLDKENEICLLGTIFSALDDNIVIQTTVECEPLNLDSLIVLEDRQILGNVFDTFGPIVCPFYTVRIPLATFPNASSLIGKNVYYVKNQTEFINTREIMKFKGTDASNQYDEEIDADEIEFSDDEKEMEYKKSLKLKRRGQKRNHENTSIPDDLAFIAQCVGSFNNSSEIQKNFNQSNEIQNSVNTVEDEVMIEDGEIALMEHQNRSNEEATVDNSLAPNEKSPINAHFTSSTNETSNFIESIIAESKVPTKIADPCESNLPKKQL</sequence>
<organism evidence="9 10">
    <name type="scientific">Rozella allomycis (strain CSF55)</name>
    <dbReference type="NCBI Taxonomy" id="988480"/>
    <lineage>
        <taxon>Eukaryota</taxon>
        <taxon>Fungi</taxon>
        <taxon>Fungi incertae sedis</taxon>
        <taxon>Cryptomycota</taxon>
        <taxon>Cryptomycota incertae sedis</taxon>
        <taxon>Rozella</taxon>
    </lineage>
</organism>
<dbReference type="InterPro" id="IPR040309">
    <property type="entry name" value="Naf1"/>
</dbReference>
<name>A0A075AZJ1_ROZAC</name>
<dbReference type="GO" id="GO:0003723">
    <property type="term" value="F:RNA binding"/>
    <property type="evidence" value="ECO:0007669"/>
    <property type="project" value="UniProtKB-KW"/>
</dbReference>
<feature type="region of interest" description="Disordered" evidence="8">
    <location>
        <begin position="1"/>
        <end position="27"/>
    </location>
</feature>
<comment type="subunit">
    <text evidence="7">Component of the small nucleolar ribonucleoprotein particles containing H/ACA-type snoRNAs (H/ACA snoRNPs).</text>
</comment>
<protein>
    <recommendedName>
        <fullName evidence="7">H/ACA ribonucleoprotein complex subunit</fullName>
    </recommendedName>
</protein>
<evidence type="ECO:0000256" key="6">
    <source>
        <dbReference type="ARBA" id="ARBA00023242"/>
    </source>
</evidence>
<keyword evidence="6 7" id="KW-0539">Nucleus</keyword>
<comment type="function">
    <text evidence="7">Required for ribosome biogenesis. Part of a complex which catalyzes pseudouridylation of rRNA. This involves the isomerization of uridine such that the ribose is subsequently attached to C5, instead of the normal N1. Pseudouridine ("psi") residues may serve to stabilize the conformation of rRNAs.</text>
</comment>
<keyword evidence="2 7" id="KW-0690">Ribosome biogenesis</keyword>
<dbReference type="PANTHER" id="PTHR31633">
    <property type="entry name" value="H/ACA RIBONUCLEOPROTEIN COMPLEX NON-CORE SUBUNIT NAF1"/>
    <property type="match status" value="1"/>
</dbReference>
<reference evidence="9 10" key="1">
    <citation type="journal article" date="2013" name="Curr. Biol.">
        <title>Shared signatures of parasitism and phylogenomics unite Cryptomycota and microsporidia.</title>
        <authorList>
            <person name="James T.Y."/>
            <person name="Pelin A."/>
            <person name="Bonen L."/>
            <person name="Ahrendt S."/>
            <person name="Sain D."/>
            <person name="Corradi N."/>
            <person name="Stajich J.E."/>
        </authorList>
    </citation>
    <scope>NUCLEOTIDE SEQUENCE [LARGE SCALE GENOMIC DNA]</scope>
    <source>
        <strain evidence="9 10">CSF55</strain>
    </source>
</reference>
<evidence type="ECO:0000313" key="10">
    <source>
        <dbReference type="Proteomes" id="UP000030755"/>
    </source>
</evidence>
<dbReference type="EMBL" id="KE560785">
    <property type="protein sequence ID" value="EPZ35667.1"/>
    <property type="molecule type" value="Genomic_DNA"/>
</dbReference>
<keyword evidence="7 9" id="KW-0687">Ribonucleoprotein</keyword>
<evidence type="ECO:0000256" key="1">
    <source>
        <dbReference type="ARBA" id="ARBA00009801"/>
    </source>
</evidence>
<evidence type="ECO:0000256" key="7">
    <source>
        <dbReference type="RuleBase" id="RU364004"/>
    </source>
</evidence>
<dbReference type="Gene3D" id="2.40.10.230">
    <property type="entry name" value="Probable tRNA pseudouridine synthase domain"/>
    <property type="match status" value="1"/>
</dbReference>
<comment type="similarity">
    <text evidence="1">Belongs to the NAF1 family.</text>
</comment>
<dbReference type="STRING" id="988480.A0A075AZJ1"/>
<dbReference type="PANTHER" id="PTHR31633:SF1">
    <property type="entry name" value="H_ACA RIBONUCLEOPROTEIN COMPLEX NON-CORE SUBUNIT NAF1"/>
    <property type="match status" value="1"/>
</dbReference>
<dbReference type="GO" id="GO:0005730">
    <property type="term" value="C:nucleolus"/>
    <property type="evidence" value="ECO:0007669"/>
    <property type="project" value="UniProtKB-SubCell"/>
</dbReference>
<evidence type="ECO:0000256" key="2">
    <source>
        <dbReference type="ARBA" id="ARBA00022517"/>
    </source>
</evidence>
<keyword evidence="3 7" id="KW-0698">rRNA processing</keyword>
<gene>
    <name evidence="9" type="ORF">O9G_003611</name>
</gene>
<keyword evidence="5 7" id="KW-0694">RNA-binding</keyword>
<dbReference type="InterPro" id="IPR007504">
    <property type="entry name" value="H/ACA_rnp_Gar1/Naf1"/>
</dbReference>
<dbReference type="GO" id="GO:0005732">
    <property type="term" value="C:sno(s)RNA-containing ribonucleoprotein complex"/>
    <property type="evidence" value="ECO:0007669"/>
    <property type="project" value="InterPro"/>
</dbReference>
<dbReference type="OrthoDB" id="21550at2759"/>
<dbReference type="InterPro" id="IPR038664">
    <property type="entry name" value="Gar1/Naf1_Cbf5-bd_sf"/>
</dbReference>
<evidence type="ECO:0000313" key="9">
    <source>
        <dbReference type="EMBL" id="EPZ35667.1"/>
    </source>
</evidence>
<accession>A0A075AZJ1</accession>
<evidence type="ECO:0000256" key="3">
    <source>
        <dbReference type="ARBA" id="ARBA00022552"/>
    </source>
</evidence>
<evidence type="ECO:0000256" key="4">
    <source>
        <dbReference type="ARBA" id="ARBA00022553"/>
    </source>
</evidence>
<comment type="similarity">
    <text evidence="7">Belongs to the GAR1 family.</text>
</comment>
<dbReference type="GO" id="GO:0001522">
    <property type="term" value="P:pseudouridine synthesis"/>
    <property type="evidence" value="ECO:0007669"/>
    <property type="project" value="InterPro"/>
</dbReference>